<reference evidence="1 2" key="1">
    <citation type="journal article" date="2019" name="G3 (Bethesda)">
        <title>Sequencing of a Wild Apple (Malus baccata) Genome Unravels the Differences Between Cultivated and Wild Apple Species Regarding Disease Resistance and Cold Tolerance.</title>
        <authorList>
            <person name="Chen X."/>
        </authorList>
    </citation>
    <scope>NUCLEOTIDE SEQUENCE [LARGE SCALE GENOMIC DNA]</scope>
    <source>
        <strain evidence="2">cv. Shandingzi</strain>
        <tissue evidence="1">Leaves</tissue>
    </source>
</reference>
<name>A0A540KAS2_MALBA</name>
<sequence>MAKRTTADNSDDVPISESDSIASVLLSEATQAHKEELEAIMAVLPEIRAVRIEPYVVDAEGHAFWKPKSDFGEDILLQDIRTWDGAPCVENLFFVALK</sequence>
<keyword evidence="2" id="KW-1185">Reference proteome</keyword>
<proteinExistence type="predicted"/>
<evidence type="ECO:0000313" key="1">
    <source>
        <dbReference type="EMBL" id="TQD71315.1"/>
    </source>
</evidence>
<protein>
    <submittedName>
        <fullName evidence="1">Uncharacterized protein</fullName>
    </submittedName>
</protein>
<gene>
    <name evidence="1" type="ORF">C1H46_043145</name>
</gene>
<accession>A0A540KAS2</accession>
<dbReference type="Proteomes" id="UP000315295">
    <property type="component" value="Unassembled WGS sequence"/>
</dbReference>
<dbReference type="AlphaFoldDB" id="A0A540KAS2"/>
<dbReference type="EMBL" id="VIEB01001572">
    <property type="protein sequence ID" value="TQD71315.1"/>
    <property type="molecule type" value="Genomic_DNA"/>
</dbReference>
<evidence type="ECO:0000313" key="2">
    <source>
        <dbReference type="Proteomes" id="UP000315295"/>
    </source>
</evidence>
<organism evidence="1 2">
    <name type="scientific">Malus baccata</name>
    <name type="common">Siberian crab apple</name>
    <name type="synonym">Pyrus baccata</name>
    <dbReference type="NCBI Taxonomy" id="106549"/>
    <lineage>
        <taxon>Eukaryota</taxon>
        <taxon>Viridiplantae</taxon>
        <taxon>Streptophyta</taxon>
        <taxon>Embryophyta</taxon>
        <taxon>Tracheophyta</taxon>
        <taxon>Spermatophyta</taxon>
        <taxon>Magnoliopsida</taxon>
        <taxon>eudicotyledons</taxon>
        <taxon>Gunneridae</taxon>
        <taxon>Pentapetalae</taxon>
        <taxon>rosids</taxon>
        <taxon>fabids</taxon>
        <taxon>Rosales</taxon>
        <taxon>Rosaceae</taxon>
        <taxon>Amygdaloideae</taxon>
        <taxon>Maleae</taxon>
        <taxon>Malus</taxon>
    </lineage>
</organism>
<comment type="caution">
    <text evidence="1">The sequence shown here is derived from an EMBL/GenBank/DDBJ whole genome shotgun (WGS) entry which is preliminary data.</text>
</comment>